<feature type="compositionally biased region" description="Basic and acidic residues" evidence="1">
    <location>
        <begin position="210"/>
        <end position="221"/>
    </location>
</feature>
<feature type="compositionally biased region" description="Low complexity" evidence="1">
    <location>
        <begin position="70"/>
        <end position="149"/>
    </location>
</feature>
<feature type="transmembrane region" description="Helical" evidence="2">
    <location>
        <begin position="159"/>
        <end position="181"/>
    </location>
</feature>
<proteinExistence type="predicted"/>
<name>A0ABN2N6C6_9MICO</name>
<feature type="region of interest" description="Disordered" evidence="1">
    <location>
        <begin position="186"/>
        <end position="222"/>
    </location>
</feature>
<comment type="caution">
    <text evidence="3">The sequence shown here is derived from an EMBL/GenBank/DDBJ whole genome shotgun (WGS) entry which is preliminary data.</text>
</comment>
<reference evidence="3 4" key="1">
    <citation type="journal article" date="2019" name="Int. J. Syst. Evol. Microbiol.">
        <title>The Global Catalogue of Microorganisms (GCM) 10K type strain sequencing project: providing services to taxonomists for standard genome sequencing and annotation.</title>
        <authorList>
            <consortium name="The Broad Institute Genomics Platform"/>
            <consortium name="The Broad Institute Genome Sequencing Center for Infectious Disease"/>
            <person name="Wu L."/>
            <person name="Ma J."/>
        </authorList>
    </citation>
    <scope>NUCLEOTIDE SEQUENCE [LARGE SCALE GENOMIC DNA]</scope>
    <source>
        <strain evidence="3 4">JCM 14326</strain>
    </source>
</reference>
<gene>
    <name evidence="3" type="ORF">GCM10009751_08810</name>
</gene>
<dbReference type="RefSeq" id="WP_344099882.1">
    <property type="nucleotide sequence ID" value="NZ_BAAANL010000001.1"/>
</dbReference>
<keyword evidence="2" id="KW-1133">Transmembrane helix</keyword>
<keyword evidence="4" id="KW-1185">Reference proteome</keyword>
<feature type="region of interest" description="Disordered" evidence="1">
    <location>
        <begin position="1"/>
        <end position="150"/>
    </location>
</feature>
<protein>
    <submittedName>
        <fullName evidence="3">Uncharacterized protein</fullName>
    </submittedName>
</protein>
<dbReference type="EMBL" id="BAAANL010000001">
    <property type="protein sequence ID" value="GAA1854263.1"/>
    <property type="molecule type" value="Genomic_DNA"/>
</dbReference>
<feature type="compositionally biased region" description="Pro residues" evidence="1">
    <location>
        <begin position="1"/>
        <end position="13"/>
    </location>
</feature>
<sequence length="342" mass="34884">MSATVPPPPPPQGRPDEGTGGAEETPTAANPVVQGSPQRVSAATRMPPAISPTSQFTDAVTPAPAPPVQPGYVPSQPGYAQGYPQQGYAPQPGYPPAQGYQQPGYQQQAPQQPGYPQQAPQQPGYPQQGYAPQSGYQQGYPQQGYQQEQPARRRLSPGWIAFIALDVVLVVAAVVFAVSLMSGGDTPAADPVGTNPDATTSAGAGSGGGEDDKPAEPEFAKGLETGAPGAEIFAAPSGNITCTVTPDAATCGIVQLNNPPAAGECKGSQGHLVRVDKSGKVSVPCVAAADKPVQASGLAYLDYDKDMSAHGFSCVSRETGMSCKHDATGAGFTVARAGITRS</sequence>
<keyword evidence="2" id="KW-0472">Membrane</keyword>
<accession>A0ABN2N6C6</accession>
<organism evidence="3 4">
    <name type="scientific">Myceligenerans crystallogenes</name>
    <dbReference type="NCBI Taxonomy" id="316335"/>
    <lineage>
        <taxon>Bacteria</taxon>
        <taxon>Bacillati</taxon>
        <taxon>Actinomycetota</taxon>
        <taxon>Actinomycetes</taxon>
        <taxon>Micrococcales</taxon>
        <taxon>Promicromonosporaceae</taxon>
        <taxon>Myceligenerans</taxon>
    </lineage>
</organism>
<evidence type="ECO:0000256" key="1">
    <source>
        <dbReference type="SAM" id="MobiDB-lite"/>
    </source>
</evidence>
<evidence type="ECO:0000256" key="2">
    <source>
        <dbReference type="SAM" id="Phobius"/>
    </source>
</evidence>
<evidence type="ECO:0000313" key="4">
    <source>
        <dbReference type="Proteomes" id="UP001501094"/>
    </source>
</evidence>
<keyword evidence="2" id="KW-0812">Transmembrane</keyword>
<dbReference type="Proteomes" id="UP001501094">
    <property type="component" value="Unassembled WGS sequence"/>
</dbReference>
<evidence type="ECO:0000313" key="3">
    <source>
        <dbReference type="EMBL" id="GAA1854263.1"/>
    </source>
</evidence>